<organism evidence="1 2">
    <name type="scientific">Tannerella sp. oral taxon BU063 isolate Cell 5</name>
    <dbReference type="NCBI Taxonomy" id="1410950"/>
    <lineage>
        <taxon>Bacteria</taxon>
        <taxon>Pseudomonadati</taxon>
        <taxon>Bacteroidota</taxon>
        <taxon>Bacteroidia</taxon>
        <taxon>Bacteroidales</taxon>
        <taxon>Tannerellaceae</taxon>
        <taxon>Tannerella</taxon>
    </lineage>
</organism>
<dbReference type="EMBL" id="AYYC01000689">
    <property type="protein sequence ID" value="ETK04179.1"/>
    <property type="molecule type" value="Genomic_DNA"/>
</dbReference>
<accession>W2CAB0</accession>
<evidence type="ECO:0000313" key="2">
    <source>
        <dbReference type="Proteomes" id="UP000018872"/>
    </source>
</evidence>
<gene>
    <name evidence="1" type="ORF">T229_10455</name>
</gene>
<protein>
    <recommendedName>
        <fullName evidence="3">Type I restriction modification DNA specificity domain-containing protein</fullName>
    </recommendedName>
</protein>
<dbReference type="Proteomes" id="UP000018872">
    <property type="component" value="Unassembled WGS sequence"/>
</dbReference>
<dbReference type="PATRIC" id="fig|1410950.3.peg.1526"/>
<dbReference type="AlphaFoldDB" id="W2CAB0"/>
<evidence type="ECO:0000313" key="1">
    <source>
        <dbReference type="EMBL" id="ETK04179.1"/>
    </source>
</evidence>
<sequence length="189" mass="21553">MNSREVGRVFISGLRHKLYQSSIILQFLKTNSGKKGEGMPVVRNPQFYFREGFRWSAINGTRSTNDLKFCFKGKSVNDVQGMSLCCATNIISPQFITAVCNADFISKYTEGFVNSTVIFQINDCRQIPIVIPSKEEYSTLNAIFEEAKEIVLMNDRSSLKRLENIKARLEKAVLRLYHLDLSIQNQSTH</sequence>
<evidence type="ECO:0008006" key="3">
    <source>
        <dbReference type="Google" id="ProtNLM"/>
    </source>
</evidence>
<proteinExistence type="predicted"/>
<comment type="caution">
    <text evidence="1">The sequence shown here is derived from an EMBL/GenBank/DDBJ whole genome shotgun (WGS) entry which is preliminary data.</text>
</comment>
<name>W2CAB0_9BACT</name>
<reference evidence="1 2" key="1">
    <citation type="submission" date="2013-11" db="EMBL/GenBank/DDBJ databases">
        <title>Single cell genomics of uncultured Tannerella BU063 (oral taxon 286).</title>
        <authorList>
            <person name="Beall C.J."/>
            <person name="Campbell A.G."/>
            <person name="Griffen A.L."/>
            <person name="Podar M."/>
            <person name="Leys E.J."/>
        </authorList>
    </citation>
    <scope>NUCLEOTIDE SEQUENCE [LARGE SCALE GENOMIC DNA]</scope>
    <source>
        <strain evidence="1">Cell 5</strain>
    </source>
</reference>